<dbReference type="CDD" id="cd08916">
    <property type="entry name" value="TrHb3_P"/>
    <property type="match status" value="1"/>
</dbReference>
<dbReference type="Gene3D" id="1.10.490.10">
    <property type="entry name" value="Globins"/>
    <property type="match status" value="1"/>
</dbReference>
<evidence type="ECO:0000256" key="3">
    <source>
        <dbReference type="ARBA" id="ARBA00022723"/>
    </source>
</evidence>
<evidence type="ECO:0000256" key="5">
    <source>
        <dbReference type="PIRSR" id="PIRSR601486-1"/>
    </source>
</evidence>
<accession>A0A841I1V2</accession>
<dbReference type="Pfam" id="PF01152">
    <property type="entry name" value="Bac_globin"/>
    <property type="match status" value="1"/>
</dbReference>
<evidence type="ECO:0000313" key="7">
    <source>
        <dbReference type="Proteomes" id="UP000569951"/>
    </source>
</evidence>
<dbReference type="InterPro" id="IPR012292">
    <property type="entry name" value="Globin/Proto"/>
</dbReference>
<reference evidence="6 7" key="1">
    <citation type="submission" date="2020-08" db="EMBL/GenBank/DDBJ databases">
        <title>Genomic Encyclopedia of Type Strains, Phase IV (KMG-IV): sequencing the most valuable type-strain genomes for metagenomic binning, comparative biology and taxonomic classification.</title>
        <authorList>
            <person name="Goeker M."/>
        </authorList>
    </citation>
    <scope>NUCLEOTIDE SEQUENCE [LARGE SCALE GENOMIC DNA]</scope>
    <source>
        <strain evidence="6 7">DSM 21458</strain>
    </source>
</reference>
<evidence type="ECO:0000313" key="6">
    <source>
        <dbReference type="EMBL" id="MBB6097925.1"/>
    </source>
</evidence>
<organism evidence="6 7">
    <name type="scientific">Deinobacterium chartae</name>
    <dbReference type="NCBI Taxonomy" id="521158"/>
    <lineage>
        <taxon>Bacteria</taxon>
        <taxon>Thermotogati</taxon>
        <taxon>Deinococcota</taxon>
        <taxon>Deinococci</taxon>
        <taxon>Deinococcales</taxon>
        <taxon>Deinococcaceae</taxon>
        <taxon>Deinobacterium</taxon>
    </lineage>
</organism>
<dbReference type="InterPro" id="IPR029062">
    <property type="entry name" value="Class_I_gatase-like"/>
</dbReference>
<evidence type="ECO:0000256" key="2">
    <source>
        <dbReference type="ARBA" id="ARBA00022617"/>
    </source>
</evidence>
<dbReference type="Proteomes" id="UP000569951">
    <property type="component" value="Unassembled WGS sequence"/>
</dbReference>
<keyword evidence="2 5" id="KW-0349">Heme</keyword>
<comment type="caution">
    <text evidence="6">The sequence shown here is derived from an EMBL/GenBank/DDBJ whole genome shotgun (WGS) entry which is preliminary data.</text>
</comment>
<gene>
    <name evidence="6" type="ORF">HNR42_001348</name>
</gene>
<keyword evidence="3 5" id="KW-0479">Metal-binding</keyword>
<dbReference type="GO" id="GO:0020037">
    <property type="term" value="F:heme binding"/>
    <property type="evidence" value="ECO:0007669"/>
    <property type="project" value="InterPro"/>
</dbReference>
<keyword evidence="7" id="KW-1185">Reference proteome</keyword>
<dbReference type="InterPro" id="IPR001486">
    <property type="entry name" value="Hemoglobin_trunc"/>
</dbReference>
<dbReference type="GO" id="GO:0019825">
    <property type="term" value="F:oxygen binding"/>
    <property type="evidence" value="ECO:0007669"/>
    <property type="project" value="InterPro"/>
</dbReference>
<sequence length="310" mass="32965">MQAGPPLGTVGVAGELTGFPARFLTALAYTALEVRSAGDLRGVDLLLLPDLGPALSDVRGDPRAVTRLTLTRRALEAGLPAFGVGRGAQALGRALGAAQHSAPQHAGRTGLQRTPAGLLDPVAAALPGCAQPSPEVSALPQGGELLATCGGLPLLWRAGSAYAWAGHLETGDFTPGLAAALRLHVHGSPARRPGTPLERVGGPDVVRAVVNDFYTRVDRDALLGPVFRSRLPRWEPHLEKLYAFWETVLGGEPRYRGHALRAHAGLELTSQHFERWLSLFEETLRAHLDDEEAAEAFLTPARRMASRLGR</sequence>
<dbReference type="Gene3D" id="3.40.50.880">
    <property type="match status" value="1"/>
</dbReference>
<evidence type="ECO:0000256" key="4">
    <source>
        <dbReference type="ARBA" id="ARBA00023004"/>
    </source>
</evidence>
<proteinExistence type="predicted"/>
<feature type="binding site" description="distal binding residue" evidence="5">
    <location>
        <position position="263"/>
    </location>
    <ligand>
        <name>heme</name>
        <dbReference type="ChEBI" id="CHEBI:30413"/>
    </ligand>
    <ligandPart>
        <name>Fe</name>
        <dbReference type="ChEBI" id="CHEBI:18248"/>
    </ligandPart>
</feature>
<dbReference type="SUPFAM" id="SSF46458">
    <property type="entry name" value="Globin-like"/>
    <property type="match status" value="1"/>
</dbReference>
<dbReference type="InterPro" id="IPR009050">
    <property type="entry name" value="Globin-like_sf"/>
</dbReference>
<keyword evidence="1" id="KW-0813">Transport</keyword>
<evidence type="ECO:0000256" key="1">
    <source>
        <dbReference type="ARBA" id="ARBA00022448"/>
    </source>
</evidence>
<keyword evidence="4 5" id="KW-0408">Iron</keyword>
<dbReference type="GO" id="GO:0046872">
    <property type="term" value="F:metal ion binding"/>
    <property type="evidence" value="ECO:0007669"/>
    <property type="project" value="UniProtKB-KW"/>
</dbReference>
<protein>
    <submittedName>
        <fullName evidence="6">Hemoglobin</fullName>
    </submittedName>
</protein>
<name>A0A841I1V2_9DEIO</name>
<dbReference type="EMBL" id="JACHHG010000004">
    <property type="protein sequence ID" value="MBB6097925.1"/>
    <property type="molecule type" value="Genomic_DNA"/>
</dbReference>
<dbReference type="RefSeq" id="WP_343058243.1">
    <property type="nucleotide sequence ID" value="NZ_JACHHG010000004.1"/>
</dbReference>
<dbReference type="AlphaFoldDB" id="A0A841I1V2"/>
<dbReference type="SUPFAM" id="SSF52317">
    <property type="entry name" value="Class I glutamine amidotransferase-like"/>
    <property type="match status" value="1"/>
</dbReference>